<protein>
    <submittedName>
        <fullName evidence="2">Uncharacterized protein</fullName>
    </submittedName>
</protein>
<accession>A0ABQ9WRY3</accession>
<keyword evidence="3" id="KW-1185">Reference proteome</keyword>
<sequence>MPTTTLPMFLEALPMIRINTNRLSQFLYLPEMEEVVETAETRLTDPANALKITNGEFKCGSAPAIPLTQAEETALKKKAEQRKKEAKLAAAKETQVNPQSDEMQETEVSPQEPQSNRAIPQIFQSSVNVNETELSPMFNIKCTGNFESNCHAIALPSSLSHSNHLPRSNKR</sequence>
<feature type="compositionally biased region" description="Basic and acidic residues" evidence="1">
    <location>
        <begin position="76"/>
        <end position="87"/>
    </location>
</feature>
<evidence type="ECO:0000313" key="2">
    <source>
        <dbReference type="EMBL" id="KAK2942088.1"/>
    </source>
</evidence>
<name>A0ABQ9WRY3_9EUKA</name>
<evidence type="ECO:0000313" key="3">
    <source>
        <dbReference type="Proteomes" id="UP001281761"/>
    </source>
</evidence>
<reference evidence="2 3" key="1">
    <citation type="journal article" date="2022" name="bioRxiv">
        <title>Genomics of Preaxostyla Flagellates Illuminates Evolutionary Transitions and the Path Towards Mitochondrial Loss.</title>
        <authorList>
            <person name="Novak L.V.F."/>
            <person name="Treitli S.C."/>
            <person name="Pyrih J."/>
            <person name="Halakuc P."/>
            <person name="Pipaliya S.V."/>
            <person name="Vacek V."/>
            <person name="Brzon O."/>
            <person name="Soukal P."/>
            <person name="Eme L."/>
            <person name="Dacks J.B."/>
            <person name="Karnkowska A."/>
            <person name="Elias M."/>
            <person name="Hampl V."/>
        </authorList>
    </citation>
    <scope>NUCLEOTIDE SEQUENCE [LARGE SCALE GENOMIC DNA]</scope>
    <source>
        <strain evidence="2">NAU3</strain>
        <tissue evidence="2">Gut</tissue>
    </source>
</reference>
<evidence type="ECO:0000256" key="1">
    <source>
        <dbReference type="SAM" id="MobiDB-lite"/>
    </source>
</evidence>
<organism evidence="2 3">
    <name type="scientific">Blattamonas nauphoetae</name>
    <dbReference type="NCBI Taxonomy" id="2049346"/>
    <lineage>
        <taxon>Eukaryota</taxon>
        <taxon>Metamonada</taxon>
        <taxon>Preaxostyla</taxon>
        <taxon>Oxymonadida</taxon>
        <taxon>Blattamonas</taxon>
    </lineage>
</organism>
<feature type="compositionally biased region" description="Polar residues" evidence="1">
    <location>
        <begin position="94"/>
        <end position="118"/>
    </location>
</feature>
<proteinExistence type="predicted"/>
<comment type="caution">
    <text evidence="2">The sequence shown here is derived from an EMBL/GenBank/DDBJ whole genome shotgun (WGS) entry which is preliminary data.</text>
</comment>
<dbReference type="Proteomes" id="UP001281761">
    <property type="component" value="Unassembled WGS sequence"/>
</dbReference>
<dbReference type="EMBL" id="JARBJD010000435">
    <property type="protein sequence ID" value="KAK2942088.1"/>
    <property type="molecule type" value="Genomic_DNA"/>
</dbReference>
<feature type="region of interest" description="Disordered" evidence="1">
    <location>
        <begin position="76"/>
        <end position="118"/>
    </location>
</feature>
<gene>
    <name evidence="2" type="ORF">BLNAU_22989</name>
</gene>